<comment type="caution">
    <text evidence="3">The sequence shown here is derived from an EMBL/GenBank/DDBJ whole genome shotgun (WGS) entry which is preliminary data.</text>
</comment>
<dbReference type="InterPro" id="IPR001466">
    <property type="entry name" value="Beta-lactam-related"/>
</dbReference>
<dbReference type="EMBL" id="JAFCJH010000001">
    <property type="protein sequence ID" value="MBR0794063.1"/>
    <property type="molecule type" value="Genomic_DNA"/>
</dbReference>
<dbReference type="Proteomes" id="UP001315278">
    <property type="component" value="Unassembled WGS sequence"/>
</dbReference>
<name>A0ABS5FBA8_9BRAD</name>
<feature type="domain" description="Beta-lactamase-related" evidence="2">
    <location>
        <begin position="163"/>
        <end position="461"/>
    </location>
</feature>
<reference evidence="4" key="1">
    <citation type="journal article" date="2021" name="ISME J.">
        <title>Evolutionary origin and ecological implication of a unique nif island in free-living Bradyrhizobium lineages.</title>
        <authorList>
            <person name="Tao J."/>
        </authorList>
    </citation>
    <scope>NUCLEOTIDE SEQUENCE [LARGE SCALE GENOMIC DNA]</scope>
    <source>
        <strain evidence="4">SZCCT0434</strain>
    </source>
</reference>
<keyword evidence="4" id="KW-1185">Reference proteome</keyword>
<evidence type="ECO:0000313" key="3">
    <source>
        <dbReference type="EMBL" id="MBR0794063.1"/>
    </source>
</evidence>
<dbReference type="PANTHER" id="PTHR43283:SF7">
    <property type="entry name" value="BETA-LACTAMASE-RELATED DOMAIN-CONTAINING PROTEIN"/>
    <property type="match status" value="1"/>
</dbReference>
<feature type="chain" id="PRO_5045443625" evidence="1">
    <location>
        <begin position="27"/>
        <end position="475"/>
    </location>
</feature>
<dbReference type="Gene3D" id="3.40.710.10">
    <property type="entry name" value="DD-peptidase/beta-lactamase superfamily"/>
    <property type="match status" value="1"/>
</dbReference>
<dbReference type="GO" id="GO:0016787">
    <property type="term" value="F:hydrolase activity"/>
    <property type="evidence" value="ECO:0007669"/>
    <property type="project" value="UniProtKB-KW"/>
</dbReference>
<evidence type="ECO:0000259" key="2">
    <source>
        <dbReference type="Pfam" id="PF00144"/>
    </source>
</evidence>
<accession>A0ABS5FBA8</accession>
<dbReference type="SUPFAM" id="SSF56601">
    <property type="entry name" value="beta-lactamase/transpeptidase-like"/>
    <property type="match status" value="1"/>
</dbReference>
<dbReference type="InterPro" id="IPR012338">
    <property type="entry name" value="Beta-lactam/transpept-like"/>
</dbReference>
<dbReference type="RefSeq" id="WP_212491611.1">
    <property type="nucleotide sequence ID" value="NZ_JAFCJH010000001.1"/>
</dbReference>
<sequence length="475" mass="50684">MTRKKLILTLVATTALSGIAFSAARARDVPRVATGFVANVICSETFVSGLSPARVFSETTEAMPGTGLITWAMDYQVDRTRKDVTVTLFGVGRSHAVYREGLGCTLDHGETLADAALPPEKPQAASLPEIAGSAIVAPQSPQLAMALDRAFAEPAEPPFRRTRAVVVIKDGRVVAERYADGIGIDTPLLGFSATKSVISALIGILVREGKLTRDQPVPIAAWQRQDDPRHAITVDQLLRHTAGLALGSSLQASLASALEPVNRMKFMERDMAAFAESFPLESAPGRVWNYHDGNYLVLAHLIRNAAGGHAADVLRFARQELFGPLGMRNVVMQFDASGTPEGSSQMMASARDWARLGLLYLNDGMAGGRRILPEGWAAYSASATPNAWVGYGAGFWTNLGDSFGANYRIAHGWPRDAYFAKGTIGQYVIIVPSERLVIARLGRSPNSPPDADGVFGLVRDVVAATSGKAKLAGGN</sequence>
<dbReference type="Pfam" id="PF00144">
    <property type="entry name" value="Beta-lactamase"/>
    <property type="match status" value="1"/>
</dbReference>
<evidence type="ECO:0000256" key="1">
    <source>
        <dbReference type="SAM" id="SignalP"/>
    </source>
</evidence>
<evidence type="ECO:0000313" key="4">
    <source>
        <dbReference type="Proteomes" id="UP001315278"/>
    </source>
</evidence>
<protein>
    <submittedName>
        <fullName evidence="3">Serine hydrolase</fullName>
    </submittedName>
</protein>
<keyword evidence="3" id="KW-0378">Hydrolase</keyword>
<gene>
    <name evidence="3" type="ORF">JQ615_01530</name>
</gene>
<dbReference type="PANTHER" id="PTHR43283">
    <property type="entry name" value="BETA-LACTAMASE-RELATED"/>
    <property type="match status" value="1"/>
</dbReference>
<keyword evidence="1" id="KW-0732">Signal</keyword>
<dbReference type="InterPro" id="IPR050789">
    <property type="entry name" value="Diverse_Enzym_Activities"/>
</dbReference>
<proteinExistence type="predicted"/>
<feature type="signal peptide" evidence="1">
    <location>
        <begin position="1"/>
        <end position="26"/>
    </location>
</feature>
<organism evidence="3 4">
    <name type="scientific">Bradyrhizobium jicamae</name>
    <dbReference type="NCBI Taxonomy" id="280332"/>
    <lineage>
        <taxon>Bacteria</taxon>
        <taxon>Pseudomonadati</taxon>
        <taxon>Pseudomonadota</taxon>
        <taxon>Alphaproteobacteria</taxon>
        <taxon>Hyphomicrobiales</taxon>
        <taxon>Nitrobacteraceae</taxon>
        <taxon>Bradyrhizobium</taxon>
    </lineage>
</organism>